<proteinExistence type="inferred from homology"/>
<evidence type="ECO:0000256" key="7">
    <source>
        <dbReference type="ARBA" id="ARBA00022989"/>
    </source>
</evidence>
<dbReference type="PROSITE" id="PS51450">
    <property type="entry name" value="LRR"/>
    <property type="match status" value="1"/>
</dbReference>
<dbReference type="RefSeq" id="XP_028031913.1">
    <property type="nucleotide sequence ID" value="XM_028176112.1"/>
</dbReference>
<dbReference type="Pfam" id="PF13676">
    <property type="entry name" value="TIR_2"/>
    <property type="match status" value="1"/>
</dbReference>
<keyword evidence="12" id="KW-1185">Reference proteome</keyword>
<evidence type="ECO:0000256" key="4">
    <source>
        <dbReference type="ARBA" id="ARBA00022692"/>
    </source>
</evidence>
<dbReference type="SMART" id="SM00082">
    <property type="entry name" value="LRRCT"/>
    <property type="match status" value="2"/>
</dbReference>
<dbReference type="InterPro" id="IPR050328">
    <property type="entry name" value="Dev_Immune_Receptor"/>
</dbReference>
<dbReference type="InterPro" id="IPR000157">
    <property type="entry name" value="TIR_dom"/>
</dbReference>
<dbReference type="GO" id="GO:0071944">
    <property type="term" value="C:cell periphery"/>
    <property type="evidence" value="ECO:0007669"/>
    <property type="project" value="UniProtKB-ARBA"/>
</dbReference>
<dbReference type="SMART" id="SM00369">
    <property type="entry name" value="LRR_TYP"/>
    <property type="match status" value="13"/>
</dbReference>
<gene>
    <name evidence="13" type="primary">LOC114244343</name>
</gene>
<evidence type="ECO:0000256" key="1">
    <source>
        <dbReference type="ARBA" id="ARBA00004479"/>
    </source>
</evidence>
<dbReference type="GO" id="GO:0007165">
    <property type="term" value="P:signal transduction"/>
    <property type="evidence" value="ECO:0007669"/>
    <property type="project" value="InterPro"/>
</dbReference>
<name>A0A6J2JRJ1_BOMMA</name>
<dbReference type="FunFam" id="3.80.10.10:FF:001164">
    <property type="entry name" value="GH01279p"/>
    <property type="match status" value="1"/>
</dbReference>
<dbReference type="InterPro" id="IPR000483">
    <property type="entry name" value="Cys-rich_flank_reg_C"/>
</dbReference>
<dbReference type="InterPro" id="IPR001611">
    <property type="entry name" value="Leu-rich_rpt"/>
</dbReference>
<evidence type="ECO:0000256" key="3">
    <source>
        <dbReference type="ARBA" id="ARBA00022614"/>
    </source>
</evidence>
<keyword evidence="5" id="KW-0732">Signal</keyword>
<dbReference type="SUPFAM" id="SSF52047">
    <property type="entry name" value="RNI-like"/>
    <property type="match status" value="1"/>
</dbReference>
<dbReference type="InterPro" id="IPR032675">
    <property type="entry name" value="LRR_dom_sf"/>
</dbReference>
<keyword evidence="9" id="KW-0675">Receptor</keyword>
<dbReference type="PROSITE" id="PS50104">
    <property type="entry name" value="TIR"/>
    <property type="match status" value="1"/>
</dbReference>
<evidence type="ECO:0000313" key="12">
    <source>
        <dbReference type="Proteomes" id="UP000504629"/>
    </source>
</evidence>
<dbReference type="InterPro" id="IPR026906">
    <property type="entry name" value="LRR_5"/>
</dbReference>
<dbReference type="AlphaFoldDB" id="A0A6J2JRJ1"/>
<dbReference type="InterPro" id="IPR035897">
    <property type="entry name" value="Toll_tir_struct_dom_sf"/>
</dbReference>
<feature type="transmembrane region" description="Helical" evidence="10">
    <location>
        <begin position="812"/>
        <end position="836"/>
    </location>
</feature>
<evidence type="ECO:0000256" key="5">
    <source>
        <dbReference type="ARBA" id="ARBA00022729"/>
    </source>
</evidence>
<dbReference type="GO" id="GO:0016020">
    <property type="term" value="C:membrane"/>
    <property type="evidence" value="ECO:0007669"/>
    <property type="project" value="UniProtKB-SubCell"/>
</dbReference>
<dbReference type="Proteomes" id="UP000504629">
    <property type="component" value="Unplaced"/>
</dbReference>
<protein>
    <submittedName>
        <fullName evidence="13">Protein toll-like isoform X2</fullName>
    </submittedName>
</protein>
<dbReference type="Pfam" id="PF13855">
    <property type="entry name" value="LRR_8"/>
    <property type="match status" value="2"/>
</dbReference>
<comment type="subcellular location">
    <subcellularLocation>
        <location evidence="1">Membrane</location>
        <topology evidence="1">Single-pass type I membrane protein</topology>
    </subcellularLocation>
</comment>
<keyword evidence="3" id="KW-0433">Leucine-rich repeat</keyword>
<keyword evidence="6" id="KW-0677">Repeat</keyword>
<dbReference type="OrthoDB" id="1421090at2759"/>
<dbReference type="SUPFAM" id="SSF52200">
    <property type="entry name" value="Toll/Interleukin receptor TIR domain"/>
    <property type="match status" value="1"/>
</dbReference>
<dbReference type="SUPFAM" id="SSF52058">
    <property type="entry name" value="L domain-like"/>
    <property type="match status" value="1"/>
</dbReference>
<dbReference type="Gene3D" id="3.40.50.10140">
    <property type="entry name" value="Toll/interleukin-1 receptor homology (TIR) domain"/>
    <property type="match status" value="1"/>
</dbReference>
<comment type="similarity">
    <text evidence="2">Belongs to the Toll-like receptor family.</text>
</comment>
<reference evidence="13" key="1">
    <citation type="submission" date="2025-08" db="UniProtKB">
        <authorList>
            <consortium name="RefSeq"/>
        </authorList>
    </citation>
    <scope>IDENTIFICATION</scope>
    <source>
        <tissue evidence="13">Silk gland</tissue>
    </source>
</reference>
<evidence type="ECO:0000256" key="9">
    <source>
        <dbReference type="ARBA" id="ARBA00023170"/>
    </source>
</evidence>
<dbReference type="SMART" id="SM00255">
    <property type="entry name" value="TIR"/>
    <property type="match status" value="1"/>
</dbReference>
<keyword evidence="8 10" id="KW-0472">Membrane</keyword>
<dbReference type="GeneID" id="114244343"/>
<feature type="domain" description="TIR" evidence="11">
    <location>
        <begin position="862"/>
        <end position="992"/>
    </location>
</feature>
<evidence type="ECO:0000256" key="10">
    <source>
        <dbReference type="SAM" id="Phobius"/>
    </source>
</evidence>
<dbReference type="PANTHER" id="PTHR24373:SF370">
    <property type="entry name" value="FISH-LIPS, ISOFORM E"/>
    <property type="match status" value="1"/>
</dbReference>
<accession>A0A6J2JRJ1</accession>
<dbReference type="InterPro" id="IPR003591">
    <property type="entry name" value="Leu-rich_rpt_typical-subtyp"/>
</dbReference>
<evidence type="ECO:0000256" key="2">
    <source>
        <dbReference type="ARBA" id="ARBA00009634"/>
    </source>
</evidence>
<organism evidence="12 13">
    <name type="scientific">Bombyx mandarina</name>
    <name type="common">Wild silk moth</name>
    <name type="synonym">Wild silkworm</name>
    <dbReference type="NCBI Taxonomy" id="7092"/>
    <lineage>
        <taxon>Eukaryota</taxon>
        <taxon>Metazoa</taxon>
        <taxon>Ecdysozoa</taxon>
        <taxon>Arthropoda</taxon>
        <taxon>Hexapoda</taxon>
        <taxon>Insecta</taxon>
        <taxon>Pterygota</taxon>
        <taxon>Neoptera</taxon>
        <taxon>Endopterygota</taxon>
        <taxon>Lepidoptera</taxon>
        <taxon>Glossata</taxon>
        <taxon>Ditrysia</taxon>
        <taxon>Bombycoidea</taxon>
        <taxon>Bombycidae</taxon>
        <taxon>Bombycinae</taxon>
        <taxon>Bombyx</taxon>
    </lineage>
</organism>
<evidence type="ECO:0000259" key="11">
    <source>
        <dbReference type="PROSITE" id="PS50104"/>
    </source>
</evidence>
<sequence>MFVETTKKLVELATSPFVVHHQHKQITKPVLCNRCVLAVSRALRPVEISLQSYRSVQDIVTDCYRCDKQCQCAAPQWFPTCQGPTNSRDFKMLILLLLALASVSACPEQCWCTDGEELNYQCSRPSTNLIVGARPRDYVNIDCMGGELVCAEFPEIDTPATTQLPSLSLRECSLPPLSCLLQKVHAEDVKTVVFKNAINPLNADAFKGLGITALMMFNAGAQTTVPVDVLRSLPKLTHFRLNAGRNITLHANMFANTPPLKYLELSDAKITVLPDDAFLGLNVLEQLNVWGNELANITAGAFRGLHNVTVLSLNKNRIQALPAGLFASTPRLLNLTMISNSFRYLDSEIFRGLDHIQEIKISNNVPLTLKEAVFSNLPALRTLQLDLSSIRELPEEFISNSPLRTLSLARNQLRALPRSVLRGQTQLTSLTLSYNAVAELAPELFADLRALETFVMDGNELQVLPDSLFSGLRNLTTVSLRNNKISVISMNTFQGATSIRTLDLSYNRLAFAPDSLYSPLNQLHKLQTLTLAWNNITSIYDDWRYVFVELVKLDLSGNAIGDLTDSDLHFFSEGVTVDLQHNNVSTVLMSGVLRAANATVLLQHNPLACDCSLYSLLDWLAGGPRSLRLEVGDTRCAGPAELGGYRVTDVPPASLYCAVPCGGCSCRLVPGLDAVQGTCARDVTTVDPQTYGVTTFSLRLQHAAPPALAALPPYVRSLDLSALNLTELPCNVSESLTRLDLSDNALAVAPSCLLRRNVTVRLAGNPLACDCRHAEEVALLAAHRHLVEDYENVTCAGQERLEQVDAARLCDVVVAALVGGCLAAAGALLVAGVVLFHRYRLEVLAWLHARRPRPRRAAPAACRYDVLVSSAEGEAAWGARGVRAAERGGLRACWPERDWAAGELLPARIAASLHDCRAALLFVSRSYMASPWCRLTFLLAQARAAHVSSFRVVVVLLEEPGPEERELRAYLAARPPLKPADPLLWEKVLYKLRPRRASQKKLYRSLVKNGLQLQLDVEGKLTNPAFVKDHD</sequence>
<keyword evidence="4 10" id="KW-0812">Transmembrane</keyword>
<evidence type="ECO:0000256" key="6">
    <source>
        <dbReference type="ARBA" id="ARBA00022737"/>
    </source>
</evidence>
<dbReference type="PANTHER" id="PTHR24373">
    <property type="entry name" value="SLIT RELATED LEUCINE-RICH REPEAT NEURONAL PROTEIN"/>
    <property type="match status" value="1"/>
</dbReference>
<evidence type="ECO:0000313" key="13">
    <source>
        <dbReference type="RefSeq" id="XP_028031913.1"/>
    </source>
</evidence>
<evidence type="ECO:0000256" key="8">
    <source>
        <dbReference type="ARBA" id="ARBA00023136"/>
    </source>
</evidence>
<keyword evidence="7 10" id="KW-1133">Transmembrane helix</keyword>
<dbReference type="Pfam" id="PF13306">
    <property type="entry name" value="LRR_5"/>
    <property type="match status" value="1"/>
</dbReference>
<dbReference type="Gene3D" id="3.80.10.10">
    <property type="entry name" value="Ribonuclease Inhibitor"/>
    <property type="match status" value="4"/>
</dbReference>